<dbReference type="STRING" id="1576369.SAMN05421753_11892"/>
<keyword evidence="4" id="KW-1185">Reference proteome</keyword>
<dbReference type="AlphaFoldDB" id="A0A1I3QIK0"/>
<feature type="region of interest" description="Disordered" evidence="2">
    <location>
        <begin position="1"/>
        <end position="24"/>
    </location>
</feature>
<evidence type="ECO:0000256" key="1">
    <source>
        <dbReference type="SAM" id="Coils"/>
    </source>
</evidence>
<evidence type="ECO:0000313" key="3">
    <source>
        <dbReference type="EMBL" id="SFJ33359.1"/>
    </source>
</evidence>
<dbReference type="RefSeq" id="WP_092054913.1">
    <property type="nucleotide sequence ID" value="NZ_FOQD01000018.1"/>
</dbReference>
<protein>
    <submittedName>
        <fullName evidence="3">Uncharacterized protein</fullName>
    </submittedName>
</protein>
<evidence type="ECO:0000313" key="4">
    <source>
        <dbReference type="Proteomes" id="UP000199518"/>
    </source>
</evidence>
<reference evidence="4" key="1">
    <citation type="submission" date="2016-10" db="EMBL/GenBank/DDBJ databases">
        <authorList>
            <person name="Varghese N."/>
            <person name="Submissions S."/>
        </authorList>
    </citation>
    <scope>NUCLEOTIDE SEQUENCE [LARGE SCALE GENOMIC DNA]</scope>
    <source>
        <strain evidence="4">DSM 26348</strain>
    </source>
</reference>
<evidence type="ECO:0000256" key="2">
    <source>
        <dbReference type="SAM" id="MobiDB-lite"/>
    </source>
</evidence>
<accession>A0A1I3QIK0</accession>
<name>A0A1I3QIK0_9PLAN</name>
<organism evidence="3 4">
    <name type="scientific">Planctomicrobium piriforme</name>
    <dbReference type="NCBI Taxonomy" id="1576369"/>
    <lineage>
        <taxon>Bacteria</taxon>
        <taxon>Pseudomonadati</taxon>
        <taxon>Planctomycetota</taxon>
        <taxon>Planctomycetia</taxon>
        <taxon>Planctomycetales</taxon>
        <taxon>Planctomycetaceae</taxon>
        <taxon>Planctomicrobium</taxon>
    </lineage>
</organism>
<sequence length="81" mass="9055">MAGFQPTPEQLRAAREGVRSVATTPEQDEYLKHAQAEEEAAHLADPQWNTGSMLAAFSKRLKNLEAQVKSLQAEIHELRAR</sequence>
<feature type="coiled-coil region" evidence="1">
    <location>
        <begin position="54"/>
        <end position="81"/>
    </location>
</feature>
<proteinExistence type="predicted"/>
<dbReference type="Proteomes" id="UP000199518">
    <property type="component" value="Unassembled WGS sequence"/>
</dbReference>
<dbReference type="EMBL" id="FOQD01000018">
    <property type="protein sequence ID" value="SFJ33359.1"/>
    <property type="molecule type" value="Genomic_DNA"/>
</dbReference>
<keyword evidence="1" id="KW-0175">Coiled coil</keyword>
<gene>
    <name evidence="3" type="ORF">SAMN05421753_11892</name>
</gene>